<dbReference type="PROSITE" id="PS00141">
    <property type="entry name" value="ASP_PROTEASE"/>
    <property type="match status" value="1"/>
</dbReference>
<dbReference type="InterPro" id="IPR034122">
    <property type="entry name" value="Retropepsin-like_bacterial"/>
</dbReference>
<dbReference type="InterPro" id="IPR011969">
    <property type="entry name" value="Clan_AA_Asp_peptidase_C"/>
</dbReference>
<dbReference type="InterPro" id="IPR021109">
    <property type="entry name" value="Peptidase_aspartic_dom_sf"/>
</dbReference>
<dbReference type="EMBL" id="JACHWY010000001">
    <property type="protein sequence ID" value="MBB3047328.1"/>
    <property type="molecule type" value="Genomic_DNA"/>
</dbReference>
<accession>A0A7W4Z5M0</accession>
<dbReference type="GO" id="GO:0004190">
    <property type="term" value="F:aspartic-type endopeptidase activity"/>
    <property type="evidence" value="ECO:0007669"/>
    <property type="project" value="InterPro"/>
</dbReference>
<dbReference type="AlphaFoldDB" id="A0A7W4Z5M0"/>
<evidence type="ECO:0000256" key="1">
    <source>
        <dbReference type="SAM" id="SignalP"/>
    </source>
</evidence>
<dbReference type="Gene3D" id="2.40.70.10">
    <property type="entry name" value="Acid Proteases"/>
    <property type="match status" value="1"/>
</dbReference>
<proteinExistence type="predicted"/>
<dbReference type="Pfam" id="PF13975">
    <property type="entry name" value="gag-asp_proteas"/>
    <property type="match status" value="1"/>
</dbReference>
<dbReference type="Proteomes" id="UP000537130">
    <property type="component" value="Unassembled WGS sequence"/>
</dbReference>
<dbReference type="NCBIfam" id="TIGR02281">
    <property type="entry name" value="clan_AA_DTGA"/>
    <property type="match status" value="1"/>
</dbReference>
<sequence length="211" mass="23186">MKRRLAYLLAATCMLAPMVWADVQVNALFEGSAYLTVNGQQKLLRKGQSFEGITLLDANPSRALVEIDGQQQELTLTSRINASYRANDTLEVVLRRDSQLKYMTQAVINGRSIAALVDTGANVMALSSRHASQLGIDFKKGERSAVTTASGVAPSYRVILRSVSVGGIKVHNIQAVVVEGDYPQEVLLGMSYLTHVDMQERDNILTLRARY</sequence>
<feature type="chain" id="PRO_5030936269" evidence="1">
    <location>
        <begin position="22"/>
        <end position="211"/>
    </location>
</feature>
<dbReference type="InterPro" id="IPR001969">
    <property type="entry name" value="Aspartic_peptidase_AS"/>
</dbReference>
<evidence type="ECO:0000313" key="2">
    <source>
        <dbReference type="EMBL" id="MBB3047328.1"/>
    </source>
</evidence>
<feature type="signal peptide" evidence="1">
    <location>
        <begin position="1"/>
        <end position="21"/>
    </location>
</feature>
<organism evidence="2 3">
    <name type="scientific">Litorivivens lipolytica</name>
    <dbReference type="NCBI Taxonomy" id="1524264"/>
    <lineage>
        <taxon>Bacteria</taxon>
        <taxon>Pseudomonadati</taxon>
        <taxon>Pseudomonadota</taxon>
        <taxon>Gammaproteobacteria</taxon>
        <taxon>Litorivivens</taxon>
    </lineage>
</organism>
<gene>
    <name evidence="2" type="ORF">FHR99_001564</name>
</gene>
<keyword evidence="2" id="KW-0645">Protease</keyword>
<keyword evidence="3" id="KW-1185">Reference proteome</keyword>
<reference evidence="2 3" key="1">
    <citation type="submission" date="2020-08" db="EMBL/GenBank/DDBJ databases">
        <title>Genomic Encyclopedia of Type Strains, Phase III (KMG-III): the genomes of soil and plant-associated and newly described type strains.</title>
        <authorList>
            <person name="Whitman W."/>
        </authorList>
    </citation>
    <scope>NUCLEOTIDE SEQUENCE [LARGE SCALE GENOMIC DNA]</scope>
    <source>
        <strain evidence="2 3">CECT 8654</strain>
    </source>
</reference>
<dbReference type="SUPFAM" id="SSF50630">
    <property type="entry name" value="Acid proteases"/>
    <property type="match status" value="1"/>
</dbReference>
<dbReference type="GO" id="GO:0006508">
    <property type="term" value="P:proteolysis"/>
    <property type="evidence" value="ECO:0007669"/>
    <property type="project" value="UniProtKB-KW"/>
</dbReference>
<evidence type="ECO:0000313" key="3">
    <source>
        <dbReference type="Proteomes" id="UP000537130"/>
    </source>
</evidence>
<keyword evidence="2" id="KW-0378">Hydrolase</keyword>
<dbReference type="CDD" id="cd05483">
    <property type="entry name" value="retropepsin_like_bacteria"/>
    <property type="match status" value="1"/>
</dbReference>
<dbReference type="RefSeq" id="WP_183409958.1">
    <property type="nucleotide sequence ID" value="NZ_JACHWY010000001.1"/>
</dbReference>
<keyword evidence="1" id="KW-0732">Signal</keyword>
<protein>
    <submittedName>
        <fullName evidence="2">Aspartyl protease family protein</fullName>
    </submittedName>
</protein>
<comment type="caution">
    <text evidence="2">The sequence shown here is derived from an EMBL/GenBank/DDBJ whole genome shotgun (WGS) entry which is preliminary data.</text>
</comment>
<name>A0A7W4Z5M0_9GAMM</name>